<organism evidence="2 3">
    <name type="scientific">Apolygus lucorum</name>
    <name type="common">Small green plant bug</name>
    <name type="synonym">Lygocoris lucorum</name>
    <dbReference type="NCBI Taxonomy" id="248454"/>
    <lineage>
        <taxon>Eukaryota</taxon>
        <taxon>Metazoa</taxon>
        <taxon>Ecdysozoa</taxon>
        <taxon>Arthropoda</taxon>
        <taxon>Hexapoda</taxon>
        <taxon>Insecta</taxon>
        <taxon>Pterygota</taxon>
        <taxon>Neoptera</taxon>
        <taxon>Paraneoptera</taxon>
        <taxon>Hemiptera</taxon>
        <taxon>Heteroptera</taxon>
        <taxon>Panheteroptera</taxon>
        <taxon>Cimicomorpha</taxon>
        <taxon>Miridae</taxon>
        <taxon>Mirini</taxon>
        <taxon>Apolygus</taxon>
    </lineage>
</organism>
<accession>A0A8S9X053</accession>
<protein>
    <submittedName>
        <fullName evidence="2">Uncharacterized protein</fullName>
    </submittedName>
</protein>
<gene>
    <name evidence="2" type="ORF">GE061_004116</name>
</gene>
<name>A0A8S9X053_APOLU</name>
<reference evidence="2" key="1">
    <citation type="journal article" date="2021" name="Mol. Ecol. Resour.">
        <title>Apolygus lucorum genome provides insights into omnivorousness and mesophyll feeding.</title>
        <authorList>
            <person name="Liu Y."/>
            <person name="Liu H."/>
            <person name="Wang H."/>
            <person name="Huang T."/>
            <person name="Liu B."/>
            <person name="Yang B."/>
            <person name="Yin L."/>
            <person name="Li B."/>
            <person name="Zhang Y."/>
            <person name="Zhang S."/>
            <person name="Jiang F."/>
            <person name="Zhang X."/>
            <person name="Ren Y."/>
            <person name="Wang B."/>
            <person name="Wang S."/>
            <person name="Lu Y."/>
            <person name="Wu K."/>
            <person name="Fan W."/>
            <person name="Wang G."/>
        </authorList>
    </citation>
    <scope>NUCLEOTIDE SEQUENCE</scope>
    <source>
        <strain evidence="2">12Hb</strain>
    </source>
</reference>
<feature type="region of interest" description="Disordered" evidence="1">
    <location>
        <begin position="1"/>
        <end position="22"/>
    </location>
</feature>
<feature type="region of interest" description="Disordered" evidence="1">
    <location>
        <begin position="47"/>
        <end position="76"/>
    </location>
</feature>
<dbReference type="Proteomes" id="UP000466442">
    <property type="component" value="Linkage Group LG12"/>
</dbReference>
<sequence>MHQRKHRRQTTATTRSRGESAWRVANRELTTHDYGARHVVRFCEDLEKQPPKETPSAAMTHATATNQTSPTVEAADCDTCSPWIPTQAKRRMEIAPLRTSAFRGEGSVTEGFRPFGSRYAPATLVNVRALVPPVHHLQRCRRPQQGCRCRHQPRHLWLPHHLRMRVIAALPLPNRRPPLQRALDFS</sequence>
<evidence type="ECO:0000313" key="3">
    <source>
        <dbReference type="Proteomes" id="UP000466442"/>
    </source>
</evidence>
<keyword evidence="3" id="KW-1185">Reference proteome</keyword>
<proteinExistence type="predicted"/>
<evidence type="ECO:0000313" key="2">
    <source>
        <dbReference type="EMBL" id="KAF6201721.1"/>
    </source>
</evidence>
<comment type="caution">
    <text evidence="2">The sequence shown here is derived from an EMBL/GenBank/DDBJ whole genome shotgun (WGS) entry which is preliminary data.</text>
</comment>
<dbReference type="EMBL" id="WIXP02000012">
    <property type="protein sequence ID" value="KAF6201721.1"/>
    <property type="molecule type" value="Genomic_DNA"/>
</dbReference>
<feature type="compositionally biased region" description="Polar residues" evidence="1">
    <location>
        <begin position="62"/>
        <end position="71"/>
    </location>
</feature>
<evidence type="ECO:0000256" key="1">
    <source>
        <dbReference type="SAM" id="MobiDB-lite"/>
    </source>
</evidence>
<dbReference type="AlphaFoldDB" id="A0A8S9X053"/>